<dbReference type="EMBL" id="FUEG01000049">
    <property type="protein sequence ID" value="SJL17857.1"/>
    <property type="molecule type" value="Genomic_DNA"/>
</dbReference>
<dbReference type="GO" id="GO:0005739">
    <property type="term" value="C:mitochondrion"/>
    <property type="evidence" value="ECO:0007669"/>
    <property type="project" value="TreeGrafter"/>
</dbReference>
<dbReference type="InterPro" id="IPR002678">
    <property type="entry name" value="DUF34/NIF3"/>
</dbReference>
<evidence type="ECO:0000313" key="4">
    <source>
        <dbReference type="Proteomes" id="UP000219338"/>
    </source>
</evidence>
<keyword evidence="2" id="KW-0479">Metal-binding</keyword>
<feature type="binding site" evidence="2">
    <location>
        <position position="236"/>
    </location>
    <ligand>
        <name>a divalent metal cation</name>
        <dbReference type="ChEBI" id="CHEBI:60240"/>
        <label>1</label>
    </ligand>
</feature>
<proteinExistence type="inferred from homology"/>
<sequence length="271" mass="29290">MSIPFVKTVCRAMENIAPLRLAEKWDNVGLLLESPSHRLKDHNRVLLTIDVTPSVLDECFSLEAPVIVSYHPPIFRPLQSLTLSNPLQASLLRCAAEGIFVYSPHSALDSVWGGVNDWLAKGLGEAQVGALVGEKLDANGKSEGAEGRLVVLDEPLPVNQLVDRIKKHLGLSQVQVAYPSVTGDVRTVAICAGSGGSMLVGRDADVYLTGEMSHHEVLASVAAGKHVILCGHTNTERGFLPVLAERLRKEFQVDDLEVIVSQKDAHPLVFA</sequence>
<dbReference type="AlphaFoldDB" id="A0A284SA09"/>
<feature type="binding site" evidence="2">
    <location>
        <position position="71"/>
    </location>
    <ligand>
        <name>a divalent metal cation</name>
        <dbReference type="ChEBI" id="CHEBI:60240"/>
        <label>1</label>
    </ligand>
</feature>
<evidence type="ECO:0000256" key="2">
    <source>
        <dbReference type="PIRSR" id="PIRSR602678-1"/>
    </source>
</evidence>
<dbReference type="Gene3D" id="3.40.1390.30">
    <property type="entry name" value="NIF3 (NGG1p interacting factor 3)-like"/>
    <property type="match status" value="1"/>
</dbReference>
<dbReference type="OrthoDB" id="3345469at2759"/>
<name>A0A284SA09_ARMOS</name>
<keyword evidence="4" id="KW-1185">Reference proteome</keyword>
<protein>
    <submittedName>
        <fullName evidence="3">Related to Protein NIF3 homolog</fullName>
    </submittedName>
</protein>
<dbReference type="STRING" id="47428.A0A284SA09"/>
<feature type="binding site" evidence="2">
    <location>
        <position position="109"/>
    </location>
    <ligand>
        <name>a divalent metal cation</name>
        <dbReference type="ChEBI" id="CHEBI:60240"/>
        <label>1</label>
    </ligand>
</feature>
<evidence type="ECO:0000313" key="3">
    <source>
        <dbReference type="EMBL" id="SJL17857.1"/>
    </source>
</evidence>
<dbReference type="OMA" id="NFDKTHL"/>
<gene>
    <name evidence="3" type="ORF">ARMOST_21421</name>
</gene>
<accession>A0A284SA09</accession>
<dbReference type="Pfam" id="PF01784">
    <property type="entry name" value="DUF34_NIF3"/>
    <property type="match status" value="1"/>
</dbReference>
<dbReference type="SUPFAM" id="SSF102705">
    <property type="entry name" value="NIF3 (NGG1p interacting factor 3)-like"/>
    <property type="match status" value="1"/>
</dbReference>
<dbReference type="InterPro" id="IPR036069">
    <property type="entry name" value="DUF34/NIF3_sf"/>
</dbReference>
<reference evidence="4" key="1">
    <citation type="journal article" date="2017" name="Nat. Ecol. Evol.">
        <title>Genome expansion and lineage-specific genetic innovations in the forest pathogenic fungi Armillaria.</title>
        <authorList>
            <person name="Sipos G."/>
            <person name="Prasanna A.N."/>
            <person name="Walter M.C."/>
            <person name="O'Connor E."/>
            <person name="Balint B."/>
            <person name="Krizsan K."/>
            <person name="Kiss B."/>
            <person name="Hess J."/>
            <person name="Varga T."/>
            <person name="Slot J."/>
            <person name="Riley R."/>
            <person name="Boka B."/>
            <person name="Rigling D."/>
            <person name="Barry K."/>
            <person name="Lee J."/>
            <person name="Mihaltcheva S."/>
            <person name="LaButti K."/>
            <person name="Lipzen A."/>
            <person name="Waldron R."/>
            <person name="Moloney N.M."/>
            <person name="Sperisen C."/>
            <person name="Kredics L."/>
            <person name="Vagvoelgyi C."/>
            <person name="Patrignani A."/>
            <person name="Fitzpatrick D."/>
            <person name="Nagy I."/>
            <person name="Doyle S."/>
            <person name="Anderson J.B."/>
            <person name="Grigoriev I.V."/>
            <person name="Gueldener U."/>
            <person name="Muensterkoetter M."/>
            <person name="Nagy L.G."/>
        </authorList>
    </citation>
    <scope>NUCLEOTIDE SEQUENCE [LARGE SCALE GENOMIC DNA]</scope>
    <source>
        <strain evidence="4">C18/9</strain>
    </source>
</reference>
<dbReference type="PANTHER" id="PTHR13799:SF13">
    <property type="entry name" value="NIF3-LIKE PROTEIN 1"/>
    <property type="match status" value="1"/>
</dbReference>
<evidence type="ECO:0000256" key="1">
    <source>
        <dbReference type="ARBA" id="ARBA00006964"/>
    </source>
</evidence>
<feature type="binding site" evidence="2">
    <location>
        <position position="232"/>
    </location>
    <ligand>
        <name>a divalent metal cation</name>
        <dbReference type="ChEBI" id="CHEBI:60240"/>
        <label>1</label>
    </ligand>
</feature>
<dbReference type="NCBIfam" id="TIGR00486">
    <property type="entry name" value="YbgI_SA1388"/>
    <property type="match status" value="1"/>
</dbReference>
<dbReference type="GO" id="GO:0046872">
    <property type="term" value="F:metal ion binding"/>
    <property type="evidence" value="ECO:0007669"/>
    <property type="project" value="UniProtKB-KW"/>
</dbReference>
<dbReference type="Proteomes" id="UP000219338">
    <property type="component" value="Unassembled WGS sequence"/>
</dbReference>
<dbReference type="PANTHER" id="PTHR13799">
    <property type="entry name" value="NGG1 INTERACTING FACTOR 3"/>
    <property type="match status" value="1"/>
</dbReference>
<comment type="similarity">
    <text evidence="1">Belongs to the GTP cyclohydrolase I type 2/NIF3 family.</text>
</comment>
<dbReference type="FunFam" id="3.40.1390.30:FF:000001">
    <property type="entry name" value="GTP cyclohydrolase 1 type 2"/>
    <property type="match status" value="1"/>
</dbReference>
<organism evidence="3 4">
    <name type="scientific">Armillaria ostoyae</name>
    <name type="common">Armillaria root rot fungus</name>
    <dbReference type="NCBI Taxonomy" id="47428"/>
    <lineage>
        <taxon>Eukaryota</taxon>
        <taxon>Fungi</taxon>
        <taxon>Dikarya</taxon>
        <taxon>Basidiomycota</taxon>
        <taxon>Agaricomycotina</taxon>
        <taxon>Agaricomycetes</taxon>
        <taxon>Agaricomycetidae</taxon>
        <taxon>Agaricales</taxon>
        <taxon>Marasmiineae</taxon>
        <taxon>Physalacriaceae</taxon>
        <taxon>Armillaria</taxon>
    </lineage>
</organism>